<dbReference type="PANTHER" id="PTHR33095:SF81">
    <property type="entry name" value="OS07G0619500 PROTEIN"/>
    <property type="match status" value="1"/>
</dbReference>
<feature type="region of interest" description="Disordered" evidence="1">
    <location>
        <begin position="326"/>
        <end position="351"/>
    </location>
</feature>
<dbReference type="Pfam" id="PF07816">
    <property type="entry name" value="DUF1645"/>
    <property type="match status" value="1"/>
</dbReference>
<accession>A0A811N262</accession>
<feature type="region of interest" description="Disordered" evidence="1">
    <location>
        <begin position="113"/>
        <end position="205"/>
    </location>
</feature>
<proteinExistence type="predicted"/>
<comment type="caution">
    <text evidence="2">The sequence shown here is derived from an EMBL/GenBank/DDBJ whole genome shotgun (WGS) entry which is preliminary data.</text>
</comment>
<dbReference type="AlphaFoldDB" id="A0A811N262"/>
<reference evidence="2" key="1">
    <citation type="submission" date="2020-10" db="EMBL/GenBank/DDBJ databases">
        <authorList>
            <person name="Han B."/>
            <person name="Lu T."/>
            <person name="Zhao Q."/>
            <person name="Huang X."/>
            <person name="Zhao Y."/>
        </authorList>
    </citation>
    <scope>NUCLEOTIDE SEQUENCE</scope>
</reference>
<dbReference type="PANTHER" id="PTHR33095">
    <property type="entry name" value="OS07G0619500 PROTEIN"/>
    <property type="match status" value="1"/>
</dbReference>
<dbReference type="InterPro" id="IPR012442">
    <property type="entry name" value="DUF1645_plant"/>
</dbReference>
<evidence type="ECO:0000256" key="1">
    <source>
        <dbReference type="SAM" id="MobiDB-lite"/>
    </source>
</evidence>
<feature type="compositionally biased region" description="Low complexity" evidence="1">
    <location>
        <begin position="331"/>
        <end position="351"/>
    </location>
</feature>
<name>A0A811N262_9POAL</name>
<evidence type="ECO:0000313" key="3">
    <source>
        <dbReference type="Proteomes" id="UP000604825"/>
    </source>
</evidence>
<evidence type="ECO:0000313" key="2">
    <source>
        <dbReference type="EMBL" id="CAD6217067.1"/>
    </source>
</evidence>
<dbReference type="EMBL" id="CAJGYO010000003">
    <property type="protein sequence ID" value="CAD6217067.1"/>
    <property type="molecule type" value="Genomic_DNA"/>
</dbReference>
<feature type="compositionally biased region" description="Basic and acidic residues" evidence="1">
    <location>
        <begin position="135"/>
        <end position="148"/>
    </location>
</feature>
<sequence length="351" mass="36284">MEVVVPVMAPSAPCSPRTAATIAGGDHLPAYCYFFSSAPTSPSRASYAGDGAASADGGDEATFDFTLGFSGQLQEATPILAAADELFEGGRIRPLNTPHPSILLVHDASSSPSSFYSASAGGPRCSPRRTGSARGGDHRAEAPLERGRSGRPTAGAASTAAASSRSRRATRSLSPFRGGDGLDEDESPSSPPSPRTSMMRGCGSGSKKWRLKDLFLFRSASEGRATGGGSKDPLFKYTMLPSSSSTSFSHPHGQSQKLRSGGGGGDGSASMRKGRGSTASASDMPYAMNRAAAEDVRRRTTTTTPLPFHRNSLFGYLRSNPAIHSISRKLGGSSSSHSGSSSNSNRGGRPT</sequence>
<feature type="region of interest" description="Disordered" evidence="1">
    <location>
        <begin position="222"/>
        <end position="314"/>
    </location>
</feature>
<keyword evidence="3" id="KW-1185">Reference proteome</keyword>
<gene>
    <name evidence="2" type="ORF">NCGR_LOCUS11214</name>
</gene>
<dbReference type="OrthoDB" id="667051at2759"/>
<feature type="compositionally biased region" description="Low complexity" evidence="1">
    <location>
        <begin position="150"/>
        <end position="164"/>
    </location>
</feature>
<organism evidence="2 3">
    <name type="scientific">Miscanthus lutarioriparius</name>
    <dbReference type="NCBI Taxonomy" id="422564"/>
    <lineage>
        <taxon>Eukaryota</taxon>
        <taxon>Viridiplantae</taxon>
        <taxon>Streptophyta</taxon>
        <taxon>Embryophyta</taxon>
        <taxon>Tracheophyta</taxon>
        <taxon>Spermatophyta</taxon>
        <taxon>Magnoliopsida</taxon>
        <taxon>Liliopsida</taxon>
        <taxon>Poales</taxon>
        <taxon>Poaceae</taxon>
        <taxon>PACMAD clade</taxon>
        <taxon>Panicoideae</taxon>
        <taxon>Andropogonodae</taxon>
        <taxon>Andropogoneae</taxon>
        <taxon>Saccharinae</taxon>
        <taxon>Miscanthus</taxon>
    </lineage>
</organism>
<dbReference type="Proteomes" id="UP000604825">
    <property type="component" value="Unassembled WGS sequence"/>
</dbReference>
<feature type="compositionally biased region" description="Low complexity" evidence="1">
    <location>
        <begin position="242"/>
        <end position="259"/>
    </location>
</feature>
<protein>
    <submittedName>
        <fullName evidence="2">Uncharacterized protein</fullName>
    </submittedName>
</protein>